<comment type="caution">
    <text evidence="2">The sequence shown here is derived from an EMBL/GenBank/DDBJ whole genome shotgun (WGS) entry which is preliminary data.</text>
</comment>
<accession>A0AAV5HHG9</accession>
<name>A0AAV5HHG9_9ROSI</name>
<reference evidence="2 3" key="1">
    <citation type="journal article" date="2021" name="Commun. Biol.">
        <title>The genome of Shorea leprosula (Dipterocarpaceae) highlights the ecological relevance of drought in aseasonal tropical rainforests.</title>
        <authorList>
            <person name="Ng K.K.S."/>
            <person name="Kobayashi M.J."/>
            <person name="Fawcett J.A."/>
            <person name="Hatakeyama M."/>
            <person name="Paape T."/>
            <person name="Ng C.H."/>
            <person name="Ang C.C."/>
            <person name="Tnah L.H."/>
            <person name="Lee C.T."/>
            <person name="Nishiyama T."/>
            <person name="Sese J."/>
            <person name="O'Brien M.J."/>
            <person name="Copetti D."/>
            <person name="Mohd Noor M.I."/>
            <person name="Ong R.C."/>
            <person name="Putra M."/>
            <person name="Sireger I.Z."/>
            <person name="Indrioko S."/>
            <person name="Kosugi Y."/>
            <person name="Izuno A."/>
            <person name="Isagi Y."/>
            <person name="Lee S.L."/>
            <person name="Shimizu K.K."/>
        </authorList>
    </citation>
    <scope>NUCLEOTIDE SEQUENCE [LARGE SCALE GENOMIC DNA]</scope>
    <source>
        <strain evidence="2">214</strain>
    </source>
</reference>
<dbReference type="EMBL" id="BPVZ01000001">
    <property type="protein sequence ID" value="GKU85369.1"/>
    <property type="molecule type" value="Genomic_DNA"/>
</dbReference>
<dbReference type="Proteomes" id="UP001054252">
    <property type="component" value="Unassembled WGS sequence"/>
</dbReference>
<feature type="region of interest" description="Disordered" evidence="1">
    <location>
        <begin position="18"/>
        <end position="47"/>
    </location>
</feature>
<dbReference type="AlphaFoldDB" id="A0AAV5HHG9"/>
<proteinExistence type="predicted"/>
<evidence type="ECO:0000313" key="3">
    <source>
        <dbReference type="Proteomes" id="UP001054252"/>
    </source>
</evidence>
<organism evidence="2 3">
    <name type="scientific">Rubroshorea leprosula</name>
    <dbReference type="NCBI Taxonomy" id="152421"/>
    <lineage>
        <taxon>Eukaryota</taxon>
        <taxon>Viridiplantae</taxon>
        <taxon>Streptophyta</taxon>
        <taxon>Embryophyta</taxon>
        <taxon>Tracheophyta</taxon>
        <taxon>Spermatophyta</taxon>
        <taxon>Magnoliopsida</taxon>
        <taxon>eudicotyledons</taxon>
        <taxon>Gunneridae</taxon>
        <taxon>Pentapetalae</taxon>
        <taxon>rosids</taxon>
        <taxon>malvids</taxon>
        <taxon>Malvales</taxon>
        <taxon>Dipterocarpaceae</taxon>
        <taxon>Rubroshorea</taxon>
    </lineage>
</organism>
<gene>
    <name evidence="2" type="ORF">SLEP1_g47</name>
</gene>
<sequence>MAAPLLNTSVGPLLILGSTDDNDQANISSQSRWERRVPGDKIQQSGVPKSMVNPVKREVYVSYLEKYNGKTSTADELLSASVFLRKDHIP</sequence>
<evidence type="ECO:0000313" key="2">
    <source>
        <dbReference type="EMBL" id="GKU85369.1"/>
    </source>
</evidence>
<keyword evidence="3" id="KW-1185">Reference proteome</keyword>
<evidence type="ECO:0000256" key="1">
    <source>
        <dbReference type="SAM" id="MobiDB-lite"/>
    </source>
</evidence>
<protein>
    <submittedName>
        <fullName evidence="2">Uncharacterized protein</fullName>
    </submittedName>
</protein>